<sequence>YLIQSSTFRSEASPPRSRCFYTHTGAGAPHLPNPSLDRPASSSILYPPSEPRAVSVISTSPSRPCRWRFHRDVHDDGRLRDPSEVSGEFGGDLRKPPGDFSSVQSTQSTLAPASLFTMATALAGCAWPSVPSKLYPPFTLRCLWCAPAMSEKTLLGHGECCEME</sequence>
<feature type="compositionally biased region" description="Polar residues" evidence="1">
    <location>
        <begin position="1"/>
        <end position="10"/>
    </location>
</feature>
<dbReference type="Gramene" id="TuG1812G0300000750.01.T01">
    <property type="protein sequence ID" value="TuG1812G0300000750.01.T01"/>
    <property type="gene ID" value="TuG1812G0300000750.01"/>
</dbReference>
<keyword evidence="3" id="KW-1185">Reference proteome</keyword>
<dbReference type="AlphaFoldDB" id="A0A8R7TS68"/>
<reference evidence="3" key="1">
    <citation type="journal article" date="2013" name="Nature">
        <title>Draft genome of the wheat A-genome progenitor Triticum urartu.</title>
        <authorList>
            <person name="Ling H.Q."/>
            <person name="Zhao S."/>
            <person name="Liu D."/>
            <person name="Wang J."/>
            <person name="Sun H."/>
            <person name="Zhang C."/>
            <person name="Fan H."/>
            <person name="Li D."/>
            <person name="Dong L."/>
            <person name="Tao Y."/>
            <person name="Gao C."/>
            <person name="Wu H."/>
            <person name="Li Y."/>
            <person name="Cui Y."/>
            <person name="Guo X."/>
            <person name="Zheng S."/>
            <person name="Wang B."/>
            <person name="Yu K."/>
            <person name="Liang Q."/>
            <person name="Yang W."/>
            <person name="Lou X."/>
            <person name="Chen J."/>
            <person name="Feng M."/>
            <person name="Jian J."/>
            <person name="Zhang X."/>
            <person name="Luo G."/>
            <person name="Jiang Y."/>
            <person name="Liu J."/>
            <person name="Wang Z."/>
            <person name="Sha Y."/>
            <person name="Zhang B."/>
            <person name="Wu H."/>
            <person name="Tang D."/>
            <person name="Shen Q."/>
            <person name="Xue P."/>
            <person name="Zou S."/>
            <person name="Wang X."/>
            <person name="Liu X."/>
            <person name="Wang F."/>
            <person name="Yang Y."/>
            <person name="An X."/>
            <person name="Dong Z."/>
            <person name="Zhang K."/>
            <person name="Zhang X."/>
            <person name="Luo M.C."/>
            <person name="Dvorak J."/>
            <person name="Tong Y."/>
            <person name="Wang J."/>
            <person name="Yang H."/>
            <person name="Li Z."/>
            <person name="Wang D."/>
            <person name="Zhang A."/>
            <person name="Wang J."/>
        </authorList>
    </citation>
    <scope>NUCLEOTIDE SEQUENCE</scope>
    <source>
        <strain evidence="3">cv. G1812</strain>
    </source>
</reference>
<protein>
    <submittedName>
        <fullName evidence="2">Uncharacterized protein</fullName>
    </submittedName>
</protein>
<evidence type="ECO:0000256" key="1">
    <source>
        <dbReference type="SAM" id="MobiDB-lite"/>
    </source>
</evidence>
<proteinExistence type="predicted"/>
<name>A0A8R7TS68_TRIUA</name>
<reference evidence="2" key="3">
    <citation type="submission" date="2022-06" db="UniProtKB">
        <authorList>
            <consortium name="EnsemblPlants"/>
        </authorList>
    </citation>
    <scope>IDENTIFICATION</scope>
</reference>
<feature type="region of interest" description="Disordered" evidence="1">
    <location>
        <begin position="75"/>
        <end position="104"/>
    </location>
</feature>
<feature type="region of interest" description="Disordered" evidence="1">
    <location>
        <begin position="1"/>
        <end position="42"/>
    </location>
</feature>
<organism evidence="2 3">
    <name type="scientific">Triticum urartu</name>
    <name type="common">Red wild einkorn</name>
    <name type="synonym">Crithodium urartu</name>
    <dbReference type="NCBI Taxonomy" id="4572"/>
    <lineage>
        <taxon>Eukaryota</taxon>
        <taxon>Viridiplantae</taxon>
        <taxon>Streptophyta</taxon>
        <taxon>Embryophyta</taxon>
        <taxon>Tracheophyta</taxon>
        <taxon>Spermatophyta</taxon>
        <taxon>Magnoliopsida</taxon>
        <taxon>Liliopsida</taxon>
        <taxon>Poales</taxon>
        <taxon>Poaceae</taxon>
        <taxon>BOP clade</taxon>
        <taxon>Pooideae</taxon>
        <taxon>Triticodae</taxon>
        <taxon>Triticeae</taxon>
        <taxon>Triticinae</taxon>
        <taxon>Triticum</taxon>
    </lineage>
</organism>
<evidence type="ECO:0000313" key="3">
    <source>
        <dbReference type="Proteomes" id="UP000015106"/>
    </source>
</evidence>
<accession>A0A8R7TS68</accession>
<reference evidence="2" key="2">
    <citation type="submission" date="2018-03" db="EMBL/GenBank/DDBJ databases">
        <title>The Triticum urartu genome reveals the dynamic nature of wheat genome evolution.</title>
        <authorList>
            <person name="Ling H."/>
            <person name="Ma B."/>
            <person name="Shi X."/>
            <person name="Liu H."/>
            <person name="Dong L."/>
            <person name="Sun H."/>
            <person name="Cao Y."/>
            <person name="Gao Q."/>
            <person name="Zheng S."/>
            <person name="Li Y."/>
            <person name="Yu Y."/>
            <person name="Du H."/>
            <person name="Qi M."/>
            <person name="Li Y."/>
            <person name="Yu H."/>
            <person name="Cui Y."/>
            <person name="Wang N."/>
            <person name="Chen C."/>
            <person name="Wu H."/>
            <person name="Zhao Y."/>
            <person name="Zhang J."/>
            <person name="Li Y."/>
            <person name="Zhou W."/>
            <person name="Zhang B."/>
            <person name="Hu W."/>
            <person name="Eijk M."/>
            <person name="Tang J."/>
            <person name="Witsenboer H."/>
            <person name="Zhao S."/>
            <person name="Li Z."/>
            <person name="Zhang A."/>
            <person name="Wang D."/>
            <person name="Liang C."/>
        </authorList>
    </citation>
    <scope>NUCLEOTIDE SEQUENCE [LARGE SCALE GENOMIC DNA]</scope>
    <source>
        <strain evidence="2">cv. G1812</strain>
    </source>
</reference>
<evidence type="ECO:0000313" key="2">
    <source>
        <dbReference type="EnsemblPlants" id="TuG1812G0300000750.01.T01"/>
    </source>
</evidence>
<dbReference type="Proteomes" id="UP000015106">
    <property type="component" value="Chromosome 3"/>
</dbReference>
<dbReference type="EnsemblPlants" id="TuG1812G0300000750.01.T01">
    <property type="protein sequence ID" value="TuG1812G0300000750.01.T01"/>
    <property type="gene ID" value="TuG1812G0300000750.01"/>
</dbReference>